<dbReference type="AlphaFoldDB" id="D7KV21"/>
<evidence type="ECO:0000313" key="1">
    <source>
        <dbReference type="EMBL" id="EFH63373.1"/>
    </source>
</evidence>
<dbReference type="HOGENOM" id="CLU_2944814_0_0_1"/>
<name>D7KV21_ARALL</name>
<gene>
    <name evidence="1" type="ORF">ARALYDRAFT_894468</name>
</gene>
<keyword evidence="2" id="KW-1185">Reference proteome</keyword>
<sequence length="60" mass="6696">MLFWTQQSSAVVFGSVLEVPLTLLSRLPGYEVLVLGFKRSALIVIGGGRCYFWVGRGHPW</sequence>
<evidence type="ECO:0000313" key="2">
    <source>
        <dbReference type="Proteomes" id="UP000008694"/>
    </source>
</evidence>
<proteinExistence type="predicted"/>
<dbReference type="Proteomes" id="UP000008694">
    <property type="component" value="Unassembled WGS sequence"/>
</dbReference>
<dbReference type="Gramene" id="scaffold_201542.1">
    <property type="protein sequence ID" value="scaffold_201542.1"/>
    <property type="gene ID" value="scaffold_201542.1"/>
</dbReference>
<organism evidence="2">
    <name type="scientific">Arabidopsis lyrata subsp. lyrata</name>
    <name type="common">Lyre-leaved rock-cress</name>
    <dbReference type="NCBI Taxonomy" id="81972"/>
    <lineage>
        <taxon>Eukaryota</taxon>
        <taxon>Viridiplantae</taxon>
        <taxon>Streptophyta</taxon>
        <taxon>Embryophyta</taxon>
        <taxon>Tracheophyta</taxon>
        <taxon>Spermatophyta</taxon>
        <taxon>Magnoliopsida</taxon>
        <taxon>eudicotyledons</taxon>
        <taxon>Gunneridae</taxon>
        <taxon>Pentapetalae</taxon>
        <taxon>rosids</taxon>
        <taxon>malvids</taxon>
        <taxon>Brassicales</taxon>
        <taxon>Brassicaceae</taxon>
        <taxon>Camelineae</taxon>
        <taxon>Arabidopsis</taxon>
    </lineage>
</organism>
<accession>D7KV21</accession>
<dbReference type="EMBL" id="GL348714">
    <property type="protein sequence ID" value="EFH63373.1"/>
    <property type="molecule type" value="Genomic_DNA"/>
</dbReference>
<reference evidence="2" key="1">
    <citation type="journal article" date="2011" name="Nat. Genet.">
        <title>The Arabidopsis lyrata genome sequence and the basis of rapid genome size change.</title>
        <authorList>
            <person name="Hu T.T."/>
            <person name="Pattyn P."/>
            <person name="Bakker E.G."/>
            <person name="Cao J."/>
            <person name="Cheng J.-F."/>
            <person name="Clark R.M."/>
            <person name="Fahlgren N."/>
            <person name="Fawcett J.A."/>
            <person name="Grimwood J."/>
            <person name="Gundlach H."/>
            <person name="Haberer G."/>
            <person name="Hollister J.D."/>
            <person name="Ossowski S."/>
            <person name="Ottilar R.P."/>
            <person name="Salamov A.A."/>
            <person name="Schneeberger K."/>
            <person name="Spannagl M."/>
            <person name="Wang X."/>
            <person name="Yang L."/>
            <person name="Nasrallah M.E."/>
            <person name="Bergelson J."/>
            <person name="Carrington J.C."/>
            <person name="Gaut B.S."/>
            <person name="Schmutz J."/>
            <person name="Mayer K.F.X."/>
            <person name="Van de Peer Y."/>
            <person name="Grigoriev I.V."/>
            <person name="Nordborg M."/>
            <person name="Weigel D."/>
            <person name="Guo Y.-L."/>
        </authorList>
    </citation>
    <scope>NUCLEOTIDE SEQUENCE [LARGE SCALE GENOMIC DNA]</scope>
    <source>
        <strain evidence="2">cv. MN47</strain>
    </source>
</reference>
<protein>
    <submittedName>
        <fullName evidence="1">Expressed protein</fullName>
    </submittedName>
</protein>